<evidence type="ECO:0000256" key="3">
    <source>
        <dbReference type="ARBA" id="ARBA00023125"/>
    </source>
</evidence>
<feature type="compositionally biased region" description="Basic and acidic residues" evidence="4">
    <location>
        <begin position="1552"/>
        <end position="1564"/>
    </location>
</feature>
<evidence type="ECO:0000256" key="1">
    <source>
        <dbReference type="ARBA" id="ARBA00022741"/>
    </source>
</evidence>
<dbReference type="PATRIC" id="fig|631454.5.peg.3054"/>
<dbReference type="PANTHER" id="PTHR16305">
    <property type="entry name" value="TESTICULAR SOLUBLE ADENYLYL CYCLASE"/>
    <property type="match status" value="1"/>
</dbReference>
<dbReference type="eggNOG" id="COG3629">
    <property type="taxonomic scope" value="Bacteria"/>
</dbReference>
<keyword evidence="3" id="KW-0238">DNA-binding</keyword>
<proteinExistence type="predicted"/>
<dbReference type="InterPro" id="IPR029787">
    <property type="entry name" value="Nucleotide_cyclase"/>
</dbReference>
<sequence>MVPPQIHIRVLGDFTVARSGEPLALPPSKKTRALLAYLVLQDRPQRRERLCEIFWDIPDDPRGALRWSLTKLRQLLGPDHEQIIAADRNAVRLRREELDLDVAPLLGLAPKEIDLFDPDGLEDLAGRFHGPFLADLSLPRCPDFEAWRTAMADEMQMLHLRVLRRLLERLEGDPVRALAHAHALAALSPDDAEVAAQVRQLAEAARLASRTLASWLPAPTEEAAIAPGPGGAGRARLRQEIRRCTTRDGVGLAYALSGEGPPLVKAANWLSHLEHEWDSPVWRHWIEGLSARHTLIRYDERGNGLSDWDVEDLGFDAMVADLESIVDAAGLGRFWLLGVSQGCAISVAYAARHPERVAGLILYGGYVRGWRARGDCEEVAKREAMATLMRHGWGSDDPTFRQMFTSLFVPGATQEQMDWFNELQRATASTENALRLTDAFGDIDVSRQLAQVAAPTLVVHARDDRVVPVGSGRALADGIPGALFVELESANHILLEHEPAFARFLDEVQRFVGEAPVAAGEEPRGPPAPVQTRRQVSVVAAELVQTAAELDASDPERLIVEVEPLLHRVATAFEAHRGSVSIGSDGVVTATFGLRPVVEEHAHLACRAALAAAAAVEAAADAPRLRAAIATGDVVVRREPAREGEPEMVGALPRIAARLMRDTEDSAIVLTAQCRASAGGYVQAVPIQPSGGPQGSGPARRLYQLVGLNRALSRWYLRAHQGLTDLVGREGEMALLHTAWRRAREGHGQAVGVIADPGLGKSRLVHEFIARPEVARFSVIEGGALEFEADVGLSVARKLVRSAIGVGDEADEVAAERLRRRQRELDLPETLMPPLRYLLGLPVADRGWDRLDAADRAARLGEAVRVLVCEMSRRSPLVLLIEDLHWVDAGSAAVLDALAPSVAPHRILLLATYRPDHQPGWSRLGLFQQLRLEPFDTDETAAFLDVLLGRDESLAPLRQLLAARSDRTPLFLEETVRALAESGAIAGTPGRYRATREIVDVAVPATVQAMIAARIARLPRQDQDLLQLAAVIGKNVPLDLLRALSQLPESGLQDCIGRLKSQEFLFELQSIPTVHYTFKHAFTHRVAYETLLAQDRKSLHLAVLRAVERRHRDAPDEQVERLADHAFRGEAWAAAARYLLAAADRAVERSTYDIAARHLDRAQAALEALPESAERLTLAIDASTRLRPVYGVIGAHAHIQEPLEKARRFAEELGDRERLCQILTHQSYFHSTHGRMEEAIAAAALLRSAAQAGGLDPRHLCEADLATAQAHLMRADAEAALPFLEPHREDFLGERRHERFGQLGTRSVWYFGHLAQALATLGRLKEADVAAAEAVGIAEELARPIDIHAAHYFKGLVGNLKGPDAEEVAILQRLANEDAGSARSLRPWLLATLGHAEYALGDDDAACLALEAAIAAAGRFGLPQFDCYARSVLGCARARSGLPGAQADLALALEQARALGDRWSEVLALRGLADLADGEAKVELLRAALAICERSGNLPETVRTLRALGRVEGDLGHEGAADTAGRAEILGQRTGMPLDPFPAFTPPPAAAPREEPAPHPDRPG</sequence>
<dbReference type="SUPFAM" id="SSF52540">
    <property type="entry name" value="P-loop containing nucleoside triphosphate hydrolases"/>
    <property type="match status" value="1"/>
</dbReference>
<dbReference type="GO" id="GO:0005524">
    <property type="term" value="F:ATP binding"/>
    <property type="evidence" value="ECO:0007669"/>
    <property type="project" value="UniProtKB-KW"/>
</dbReference>
<evidence type="ECO:0000256" key="2">
    <source>
        <dbReference type="ARBA" id="ARBA00022840"/>
    </source>
</evidence>
<dbReference type="InterPro" id="IPR041664">
    <property type="entry name" value="AAA_16"/>
</dbReference>
<dbReference type="RefSeq" id="WP_023433213.1">
    <property type="nucleotide sequence ID" value="NZ_AWXZ01000039.1"/>
</dbReference>
<dbReference type="eggNOG" id="COG2267">
    <property type="taxonomic scope" value="Bacteria"/>
</dbReference>
<dbReference type="InterPro" id="IPR027417">
    <property type="entry name" value="P-loop_NTPase"/>
</dbReference>
<keyword evidence="2" id="KW-0067">ATP-binding</keyword>
<dbReference type="GO" id="GO:0006355">
    <property type="term" value="P:regulation of DNA-templated transcription"/>
    <property type="evidence" value="ECO:0007669"/>
    <property type="project" value="InterPro"/>
</dbReference>
<dbReference type="Gene3D" id="1.10.10.10">
    <property type="entry name" value="Winged helix-like DNA-binding domain superfamily/Winged helix DNA-binding domain"/>
    <property type="match status" value="1"/>
</dbReference>
<dbReference type="Proteomes" id="UP000017819">
    <property type="component" value="Unassembled WGS sequence"/>
</dbReference>
<dbReference type="SUPFAM" id="SSF46894">
    <property type="entry name" value="C-terminal effector domain of the bipartite response regulators"/>
    <property type="match status" value="1"/>
</dbReference>
<dbReference type="InterPro" id="IPR000073">
    <property type="entry name" value="AB_hydrolase_1"/>
</dbReference>
<dbReference type="GO" id="GO:0000160">
    <property type="term" value="P:phosphorelay signal transduction system"/>
    <property type="evidence" value="ECO:0007669"/>
    <property type="project" value="InterPro"/>
</dbReference>
<dbReference type="Gene3D" id="3.30.70.1230">
    <property type="entry name" value="Nucleotide cyclase"/>
    <property type="match status" value="1"/>
</dbReference>
<dbReference type="eggNOG" id="COG3899">
    <property type="taxonomic scope" value="Bacteria"/>
</dbReference>
<dbReference type="PANTHER" id="PTHR16305:SF28">
    <property type="entry name" value="GUANYLATE CYCLASE DOMAIN-CONTAINING PROTEIN"/>
    <property type="match status" value="1"/>
</dbReference>
<protein>
    <recommendedName>
        <fullName evidence="5">OmpR/PhoB-type domain-containing protein</fullName>
    </recommendedName>
</protein>
<dbReference type="InterPro" id="IPR011990">
    <property type="entry name" value="TPR-like_helical_dom_sf"/>
</dbReference>
<dbReference type="GO" id="GO:0003677">
    <property type="term" value="F:DNA binding"/>
    <property type="evidence" value="ECO:0007669"/>
    <property type="project" value="UniProtKB-KW"/>
</dbReference>
<organism evidence="6 7">
    <name type="scientific">Lutibaculum baratangense AMV1</name>
    <dbReference type="NCBI Taxonomy" id="631454"/>
    <lineage>
        <taxon>Bacteria</taxon>
        <taxon>Pseudomonadati</taxon>
        <taxon>Pseudomonadota</taxon>
        <taxon>Alphaproteobacteria</taxon>
        <taxon>Hyphomicrobiales</taxon>
        <taxon>Tepidamorphaceae</taxon>
        <taxon>Lutibaculum</taxon>
    </lineage>
</organism>
<feature type="region of interest" description="Disordered" evidence="4">
    <location>
        <begin position="1532"/>
        <end position="1564"/>
    </location>
</feature>
<dbReference type="InterPro" id="IPR001867">
    <property type="entry name" value="OmpR/PhoB-type_DNA-bd"/>
</dbReference>
<keyword evidence="7" id="KW-1185">Reference proteome</keyword>
<dbReference type="InterPro" id="IPR029058">
    <property type="entry name" value="AB_hydrolase_fold"/>
</dbReference>
<dbReference type="SUPFAM" id="SSF53474">
    <property type="entry name" value="alpha/beta-Hydrolases"/>
    <property type="match status" value="1"/>
</dbReference>
<feature type="domain" description="OmpR/PhoB-type" evidence="5">
    <location>
        <begin position="20"/>
        <end position="93"/>
    </location>
</feature>
<comment type="caution">
    <text evidence="6">The sequence shown here is derived from an EMBL/GenBank/DDBJ whole genome shotgun (WGS) entry which is preliminary data.</text>
</comment>
<dbReference type="SMART" id="SM00862">
    <property type="entry name" value="Trans_reg_C"/>
    <property type="match status" value="1"/>
</dbReference>
<gene>
    <name evidence="6" type="ORF">N177_3094</name>
</gene>
<evidence type="ECO:0000313" key="7">
    <source>
        <dbReference type="Proteomes" id="UP000017819"/>
    </source>
</evidence>
<evidence type="ECO:0000259" key="5">
    <source>
        <dbReference type="SMART" id="SM00862"/>
    </source>
</evidence>
<name>V4RA36_9HYPH</name>
<evidence type="ECO:0000313" key="6">
    <source>
        <dbReference type="EMBL" id="ESR23026.1"/>
    </source>
</evidence>
<dbReference type="Pfam" id="PF00561">
    <property type="entry name" value="Abhydrolase_1"/>
    <property type="match status" value="1"/>
</dbReference>
<dbReference type="SUPFAM" id="SSF55073">
    <property type="entry name" value="Nucleotide cyclase"/>
    <property type="match status" value="1"/>
</dbReference>
<accession>V4RA36</accession>
<dbReference type="Pfam" id="PF13191">
    <property type="entry name" value="AAA_16"/>
    <property type="match status" value="1"/>
</dbReference>
<evidence type="ECO:0000256" key="4">
    <source>
        <dbReference type="SAM" id="MobiDB-lite"/>
    </source>
</evidence>
<dbReference type="Gene3D" id="3.40.50.1820">
    <property type="entry name" value="alpha/beta hydrolase"/>
    <property type="match status" value="1"/>
</dbReference>
<dbReference type="EMBL" id="AWXZ01000039">
    <property type="protein sequence ID" value="ESR23026.1"/>
    <property type="molecule type" value="Genomic_DNA"/>
</dbReference>
<keyword evidence="1" id="KW-0547">Nucleotide-binding</keyword>
<dbReference type="OrthoDB" id="7267294at2"/>
<reference evidence="6 7" key="1">
    <citation type="journal article" date="2014" name="Genome Announc.">
        <title>Draft Genome Sequence of Lutibaculum baratangense Strain AMV1T, Isolated from a Mud Volcano in Andamans, India.</title>
        <authorList>
            <person name="Singh A."/>
            <person name="Sreenivas A."/>
            <person name="Sathyanarayana Reddy G."/>
            <person name="Pinnaka A.K."/>
            <person name="Shivaji S."/>
        </authorList>
    </citation>
    <scope>NUCLEOTIDE SEQUENCE [LARGE SCALE GENOMIC DNA]</scope>
    <source>
        <strain evidence="6 7">AMV1</strain>
    </source>
</reference>
<feature type="compositionally biased region" description="Pro residues" evidence="4">
    <location>
        <begin position="1539"/>
        <end position="1550"/>
    </location>
</feature>
<dbReference type="PRINTS" id="PR00111">
    <property type="entry name" value="ABHYDROLASE"/>
</dbReference>
<dbReference type="Gene3D" id="1.25.40.10">
    <property type="entry name" value="Tetratricopeptide repeat domain"/>
    <property type="match status" value="1"/>
</dbReference>
<dbReference type="STRING" id="631454.N177_3094"/>
<dbReference type="InterPro" id="IPR036388">
    <property type="entry name" value="WH-like_DNA-bd_sf"/>
</dbReference>
<dbReference type="GO" id="GO:0005737">
    <property type="term" value="C:cytoplasm"/>
    <property type="evidence" value="ECO:0007669"/>
    <property type="project" value="TreeGrafter"/>
</dbReference>
<dbReference type="InterPro" id="IPR016032">
    <property type="entry name" value="Sig_transdc_resp-reg_C-effctor"/>
</dbReference>
<dbReference type="GO" id="GO:0004016">
    <property type="term" value="F:adenylate cyclase activity"/>
    <property type="evidence" value="ECO:0007669"/>
    <property type="project" value="TreeGrafter"/>
</dbReference>